<keyword evidence="2" id="KW-1185">Reference proteome</keyword>
<accession>A0A839R071</accession>
<comment type="caution">
    <text evidence="1">The sequence shown here is derived from an EMBL/GenBank/DDBJ whole genome shotgun (WGS) entry which is preliminary data.</text>
</comment>
<name>A0A839R071_9MICC</name>
<evidence type="ECO:0000313" key="2">
    <source>
        <dbReference type="Proteomes" id="UP000523000"/>
    </source>
</evidence>
<organism evidence="1 2">
    <name type="scientific">Paeniglutamicibacter cryotolerans</name>
    <dbReference type="NCBI Taxonomy" id="670079"/>
    <lineage>
        <taxon>Bacteria</taxon>
        <taxon>Bacillati</taxon>
        <taxon>Actinomycetota</taxon>
        <taxon>Actinomycetes</taxon>
        <taxon>Micrococcales</taxon>
        <taxon>Micrococcaceae</taxon>
        <taxon>Paeniglutamicibacter</taxon>
    </lineage>
</organism>
<dbReference type="Proteomes" id="UP000523000">
    <property type="component" value="Unassembled WGS sequence"/>
</dbReference>
<gene>
    <name evidence="1" type="ORF">E9229_003913</name>
</gene>
<sequence length="72" mass="7798">MGTTTLTTRYESTIGGDLALSMTDIEVELARASPGTPEHLRLERQLTGLDADANAAEECRLTELRTRFDGTG</sequence>
<dbReference type="EMBL" id="JACHVS010000005">
    <property type="protein sequence ID" value="MBB2997641.1"/>
    <property type="molecule type" value="Genomic_DNA"/>
</dbReference>
<reference evidence="1 2" key="1">
    <citation type="submission" date="2020-08" db="EMBL/GenBank/DDBJ databases">
        <title>Sequencing the genomes of 1000 actinobacteria strains.</title>
        <authorList>
            <person name="Klenk H.-P."/>
        </authorList>
    </citation>
    <scope>NUCLEOTIDE SEQUENCE [LARGE SCALE GENOMIC DNA]</scope>
    <source>
        <strain evidence="1 2">DSM 22826</strain>
    </source>
</reference>
<proteinExistence type="predicted"/>
<dbReference type="RefSeq" id="WP_183513293.1">
    <property type="nucleotide sequence ID" value="NZ_BAABGK010000003.1"/>
</dbReference>
<evidence type="ECO:0000313" key="1">
    <source>
        <dbReference type="EMBL" id="MBB2997641.1"/>
    </source>
</evidence>
<protein>
    <submittedName>
        <fullName evidence="1">Uncharacterized protein</fullName>
    </submittedName>
</protein>
<dbReference type="AlphaFoldDB" id="A0A839R071"/>